<evidence type="ECO:0000313" key="4">
    <source>
        <dbReference type="Proteomes" id="UP000276178"/>
    </source>
</evidence>
<evidence type="ECO:0000256" key="1">
    <source>
        <dbReference type="SAM" id="MobiDB-lite"/>
    </source>
</evidence>
<dbReference type="EMBL" id="RHHN01000059">
    <property type="protein sequence ID" value="RNB51971.1"/>
    <property type="molecule type" value="Genomic_DNA"/>
</dbReference>
<feature type="region of interest" description="Disordered" evidence="1">
    <location>
        <begin position="48"/>
        <end position="67"/>
    </location>
</feature>
<dbReference type="Proteomes" id="UP000317180">
    <property type="component" value="Unassembled WGS sequence"/>
</dbReference>
<accession>A0A3M8ALB0</accession>
<dbReference type="RefSeq" id="WP_026558472.1">
    <property type="nucleotide sequence ID" value="NZ_BJOD01000087.1"/>
</dbReference>
<protein>
    <submittedName>
        <fullName evidence="3">Uncharacterized protein</fullName>
    </submittedName>
</protein>
<keyword evidence="5" id="KW-1185">Reference proteome</keyword>
<evidence type="ECO:0000313" key="3">
    <source>
        <dbReference type="EMBL" id="RNB51971.1"/>
    </source>
</evidence>
<name>A0A3M8ALB0_9BACL</name>
<dbReference type="Proteomes" id="UP000276178">
    <property type="component" value="Unassembled WGS sequence"/>
</dbReference>
<evidence type="ECO:0000313" key="2">
    <source>
        <dbReference type="EMBL" id="GED28658.1"/>
    </source>
</evidence>
<proteinExistence type="predicted"/>
<dbReference type="GeneID" id="82813552"/>
<organism evidence="3 4">
    <name type="scientific">Brevibacillus agri</name>
    <dbReference type="NCBI Taxonomy" id="51101"/>
    <lineage>
        <taxon>Bacteria</taxon>
        <taxon>Bacillati</taxon>
        <taxon>Bacillota</taxon>
        <taxon>Bacilli</taxon>
        <taxon>Bacillales</taxon>
        <taxon>Paenibacillaceae</taxon>
        <taxon>Brevibacillus</taxon>
    </lineage>
</organism>
<sequence>MNQNQNIRDVKLINKAGKTGLTREEKEIMKQMKGSVTSPFDLDSIRERIKYGDQEESRDWKAENRTE</sequence>
<reference evidence="2 5" key="2">
    <citation type="submission" date="2019-06" db="EMBL/GenBank/DDBJ databases">
        <title>Whole genome shotgun sequence of Brevibacillus agri NBRC 15538.</title>
        <authorList>
            <person name="Hosoyama A."/>
            <person name="Uohara A."/>
            <person name="Ohji S."/>
            <person name="Ichikawa N."/>
        </authorList>
    </citation>
    <scope>NUCLEOTIDE SEQUENCE [LARGE SCALE GENOMIC DNA]</scope>
    <source>
        <strain evidence="2 5">NBRC 15538</strain>
    </source>
</reference>
<reference evidence="3 4" key="1">
    <citation type="submission" date="2018-10" db="EMBL/GenBank/DDBJ databases">
        <title>Phylogenomics of Brevibacillus.</title>
        <authorList>
            <person name="Dunlap C."/>
        </authorList>
    </citation>
    <scope>NUCLEOTIDE SEQUENCE [LARGE SCALE GENOMIC DNA]</scope>
    <source>
        <strain evidence="3 4">NRRL NRS 1219</strain>
    </source>
</reference>
<gene>
    <name evidence="2" type="ORF">BAG01nite_47600</name>
    <name evidence="3" type="ORF">EB820_19385</name>
</gene>
<evidence type="ECO:0000313" key="5">
    <source>
        <dbReference type="Proteomes" id="UP000317180"/>
    </source>
</evidence>
<comment type="caution">
    <text evidence="3">The sequence shown here is derived from an EMBL/GenBank/DDBJ whole genome shotgun (WGS) entry which is preliminary data.</text>
</comment>
<dbReference type="AlphaFoldDB" id="A0A3M8ALB0"/>
<dbReference type="EMBL" id="BJOD01000087">
    <property type="protein sequence ID" value="GED28658.1"/>
    <property type="molecule type" value="Genomic_DNA"/>
</dbReference>